<dbReference type="OrthoDB" id="6067390at2759"/>
<reference evidence="2" key="1">
    <citation type="submission" date="2022-01" db="EMBL/GenBank/DDBJ databases">
        <authorList>
            <person name="King R."/>
        </authorList>
    </citation>
    <scope>NUCLEOTIDE SEQUENCE</scope>
</reference>
<evidence type="ECO:0000313" key="3">
    <source>
        <dbReference type="Proteomes" id="UP001153636"/>
    </source>
</evidence>
<protein>
    <submittedName>
        <fullName evidence="2">Uncharacterized protein</fullName>
    </submittedName>
</protein>
<proteinExistence type="predicted"/>
<gene>
    <name evidence="2" type="ORF">PSYICH_LOCUS15038</name>
</gene>
<name>A0A9P0D6I2_9CUCU</name>
<keyword evidence="1" id="KW-0472">Membrane</keyword>
<evidence type="ECO:0000313" key="2">
    <source>
        <dbReference type="EMBL" id="CAH1115127.1"/>
    </source>
</evidence>
<feature type="transmembrane region" description="Helical" evidence="1">
    <location>
        <begin position="55"/>
        <end position="74"/>
    </location>
</feature>
<dbReference type="AlphaFoldDB" id="A0A9P0D6I2"/>
<keyword evidence="1" id="KW-0812">Transmembrane</keyword>
<sequence length="103" mass="12558">MYFFFNKNKPPASIHCTCGETKRIYKSERKPMKFPYTFTAKLVQFPFRHYVKHNWIWRYYIFGLALSTPVFWYINGLANSPENVAKWAEIKCKEQQEWESKFE</sequence>
<keyword evidence="1" id="KW-1133">Transmembrane helix</keyword>
<dbReference type="Proteomes" id="UP001153636">
    <property type="component" value="Chromosome 9"/>
</dbReference>
<evidence type="ECO:0000256" key="1">
    <source>
        <dbReference type="SAM" id="Phobius"/>
    </source>
</evidence>
<keyword evidence="3" id="KW-1185">Reference proteome</keyword>
<accession>A0A9P0D6I2</accession>
<dbReference type="EMBL" id="OV651821">
    <property type="protein sequence ID" value="CAH1115127.1"/>
    <property type="molecule type" value="Genomic_DNA"/>
</dbReference>
<organism evidence="2 3">
    <name type="scientific">Psylliodes chrysocephalus</name>
    <dbReference type="NCBI Taxonomy" id="3402493"/>
    <lineage>
        <taxon>Eukaryota</taxon>
        <taxon>Metazoa</taxon>
        <taxon>Ecdysozoa</taxon>
        <taxon>Arthropoda</taxon>
        <taxon>Hexapoda</taxon>
        <taxon>Insecta</taxon>
        <taxon>Pterygota</taxon>
        <taxon>Neoptera</taxon>
        <taxon>Endopterygota</taxon>
        <taxon>Coleoptera</taxon>
        <taxon>Polyphaga</taxon>
        <taxon>Cucujiformia</taxon>
        <taxon>Chrysomeloidea</taxon>
        <taxon>Chrysomelidae</taxon>
        <taxon>Galerucinae</taxon>
        <taxon>Alticini</taxon>
        <taxon>Psylliodes</taxon>
    </lineage>
</organism>